<proteinExistence type="predicted"/>
<feature type="coiled-coil region" evidence="1">
    <location>
        <begin position="23"/>
        <end position="50"/>
    </location>
</feature>
<dbReference type="EMBL" id="VSSQ01144969">
    <property type="protein sequence ID" value="MPN64295.1"/>
    <property type="molecule type" value="Genomic_DNA"/>
</dbReference>
<organism evidence="2">
    <name type="scientific">bioreactor metagenome</name>
    <dbReference type="NCBI Taxonomy" id="1076179"/>
    <lineage>
        <taxon>unclassified sequences</taxon>
        <taxon>metagenomes</taxon>
        <taxon>ecological metagenomes</taxon>
    </lineage>
</organism>
<dbReference type="AlphaFoldDB" id="A0A645JKV0"/>
<reference evidence="2" key="1">
    <citation type="submission" date="2019-08" db="EMBL/GenBank/DDBJ databases">
        <authorList>
            <person name="Kucharzyk K."/>
            <person name="Murdoch R.W."/>
            <person name="Higgins S."/>
            <person name="Loffler F."/>
        </authorList>
    </citation>
    <scope>NUCLEOTIDE SEQUENCE</scope>
</reference>
<comment type="caution">
    <text evidence="2">The sequence shown here is derived from an EMBL/GenBank/DDBJ whole genome shotgun (WGS) entry which is preliminary data.</text>
</comment>
<sequence length="53" mass="6045">MSYSKLIKSLELLKETLHSSNSKVMLSVDVAATKEEIEETERKLKKQLLSFCS</sequence>
<gene>
    <name evidence="2" type="ORF">SDC9_212066</name>
</gene>
<name>A0A645JKV0_9ZZZZ</name>
<evidence type="ECO:0000256" key="1">
    <source>
        <dbReference type="SAM" id="Coils"/>
    </source>
</evidence>
<evidence type="ECO:0000313" key="2">
    <source>
        <dbReference type="EMBL" id="MPN64295.1"/>
    </source>
</evidence>
<keyword evidence="1" id="KW-0175">Coiled coil</keyword>
<protein>
    <submittedName>
        <fullName evidence="2">Uncharacterized protein</fullName>
    </submittedName>
</protein>
<accession>A0A645JKV0</accession>